<evidence type="ECO:0000256" key="2">
    <source>
        <dbReference type="ARBA" id="ARBA00022475"/>
    </source>
</evidence>
<dbReference type="PANTHER" id="PTHR30572">
    <property type="entry name" value="MEMBRANE COMPONENT OF TRANSPORTER-RELATED"/>
    <property type="match status" value="1"/>
</dbReference>
<evidence type="ECO:0000313" key="10">
    <source>
        <dbReference type="EMBL" id="TET47258.1"/>
    </source>
</evidence>
<dbReference type="GO" id="GO:0022857">
    <property type="term" value="F:transmembrane transporter activity"/>
    <property type="evidence" value="ECO:0007669"/>
    <property type="project" value="TreeGrafter"/>
</dbReference>
<dbReference type="GO" id="GO:0005886">
    <property type="term" value="C:plasma membrane"/>
    <property type="evidence" value="ECO:0007669"/>
    <property type="project" value="UniProtKB-SubCell"/>
</dbReference>
<dbReference type="AlphaFoldDB" id="A0A523UXJ3"/>
<feature type="transmembrane region" description="Helical" evidence="7">
    <location>
        <begin position="21"/>
        <end position="41"/>
    </location>
</feature>
<dbReference type="Proteomes" id="UP000320679">
    <property type="component" value="Unassembled WGS sequence"/>
</dbReference>
<comment type="subcellular location">
    <subcellularLocation>
        <location evidence="1">Cell membrane</location>
        <topology evidence="1">Multi-pass membrane protein</topology>
    </subcellularLocation>
</comment>
<feature type="transmembrane region" description="Helical" evidence="7">
    <location>
        <begin position="326"/>
        <end position="352"/>
    </location>
</feature>
<keyword evidence="3 7" id="KW-0812">Transmembrane</keyword>
<feature type="transmembrane region" description="Helical" evidence="7">
    <location>
        <begin position="358"/>
        <end position="387"/>
    </location>
</feature>
<accession>A0A523UXJ3</accession>
<sequence>MKFSESFRSALGGLYANRTRSFLSMLGIIIGIAAVIIIISITQGSQRNISERIQALGTNLINVSPGRRGGFAGMRARALGDLFTLEDGEEILRKASAVKRVVPVLNRRLLLQYEDKNAEITVNGVTPEYQEVLNFWVEEGKFFDYRDLKNFRTVIVLGQGVASDLFGDEDPLGQSIVVNGPLSRYKFRVIGVMQPKGRVMFFNFDNQAFIPITTAQKRLLHTKYVGTFSIQAESKESTNEAIEQIDALLYQKFQDDTKYSIASQEQLLSTIGSVMQTFSIMLVGIAGISLLVGGVGIMNTMLVSVTERTREIGTRMAVGAKRSDILLQFLWESMVLCLVGGVIGIVIGWIGSTIIASIAGWTAIVSFSAIALALGFAMVVGLFFGIYPANKASKLDPVEALRYE</sequence>
<evidence type="ECO:0000256" key="4">
    <source>
        <dbReference type="ARBA" id="ARBA00022989"/>
    </source>
</evidence>
<reference evidence="10 11" key="1">
    <citation type="submission" date="2019-03" db="EMBL/GenBank/DDBJ databases">
        <title>Metabolic potential of uncultured bacteria and archaea associated with petroleum seepage in deep-sea sediments.</title>
        <authorList>
            <person name="Dong X."/>
            <person name="Hubert C."/>
        </authorList>
    </citation>
    <scope>NUCLEOTIDE SEQUENCE [LARGE SCALE GENOMIC DNA]</scope>
    <source>
        <strain evidence="10">E29_bin78</strain>
    </source>
</reference>
<dbReference type="InterPro" id="IPR003838">
    <property type="entry name" value="ABC3_permease_C"/>
</dbReference>
<evidence type="ECO:0000259" key="9">
    <source>
        <dbReference type="Pfam" id="PF12704"/>
    </source>
</evidence>
<dbReference type="PANTHER" id="PTHR30572:SF4">
    <property type="entry name" value="ABC TRANSPORTER PERMEASE YTRF"/>
    <property type="match status" value="1"/>
</dbReference>
<dbReference type="Pfam" id="PF02687">
    <property type="entry name" value="FtsX"/>
    <property type="match status" value="1"/>
</dbReference>
<feature type="transmembrane region" description="Helical" evidence="7">
    <location>
        <begin position="278"/>
        <end position="305"/>
    </location>
</feature>
<evidence type="ECO:0000256" key="5">
    <source>
        <dbReference type="ARBA" id="ARBA00023136"/>
    </source>
</evidence>
<comment type="caution">
    <text evidence="10">The sequence shown here is derived from an EMBL/GenBank/DDBJ whole genome shotgun (WGS) entry which is preliminary data.</text>
</comment>
<dbReference type="InterPro" id="IPR050250">
    <property type="entry name" value="Macrolide_Exporter_MacB"/>
</dbReference>
<dbReference type="InterPro" id="IPR025857">
    <property type="entry name" value="MacB_PCD"/>
</dbReference>
<dbReference type="Pfam" id="PF12704">
    <property type="entry name" value="MacB_PCD"/>
    <property type="match status" value="1"/>
</dbReference>
<name>A0A523UXJ3_UNCAE</name>
<gene>
    <name evidence="10" type="ORF">E3J59_02185</name>
</gene>
<feature type="domain" description="MacB-like periplasmic core" evidence="9">
    <location>
        <begin position="21"/>
        <end position="247"/>
    </location>
</feature>
<comment type="similarity">
    <text evidence="6">Belongs to the ABC-4 integral membrane protein family.</text>
</comment>
<feature type="domain" description="ABC3 transporter permease C-terminal" evidence="8">
    <location>
        <begin position="285"/>
        <end position="397"/>
    </location>
</feature>
<evidence type="ECO:0000256" key="3">
    <source>
        <dbReference type="ARBA" id="ARBA00022692"/>
    </source>
</evidence>
<keyword evidence="2" id="KW-1003">Cell membrane</keyword>
<proteinExistence type="inferred from homology"/>
<evidence type="ECO:0000256" key="6">
    <source>
        <dbReference type="ARBA" id="ARBA00038076"/>
    </source>
</evidence>
<keyword evidence="5 7" id="KW-0472">Membrane</keyword>
<dbReference type="EMBL" id="SOJK01000096">
    <property type="protein sequence ID" value="TET47258.1"/>
    <property type="molecule type" value="Genomic_DNA"/>
</dbReference>
<evidence type="ECO:0000313" key="11">
    <source>
        <dbReference type="Proteomes" id="UP000320679"/>
    </source>
</evidence>
<keyword evidence="4 7" id="KW-1133">Transmembrane helix</keyword>
<protein>
    <submittedName>
        <fullName evidence="10">FtsX-like permease family protein</fullName>
    </submittedName>
</protein>
<evidence type="ECO:0000259" key="8">
    <source>
        <dbReference type="Pfam" id="PF02687"/>
    </source>
</evidence>
<evidence type="ECO:0000256" key="1">
    <source>
        <dbReference type="ARBA" id="ARBA00004651"/>
    </source>
</evidence>
<organism evidence="10 11">
    <name type="scientific">Aerophobetes bacterium</name>
    <dbReference type="NCBI Taxonomy" id="2030807"/>
    <lineage>
        <taxon>Bacteria</taxon>
        <taxon>Candidatus Aerophobota</taxon>
    </lineage>
</organism>
<evidence type="ECO:0000256" key="7">
    <source>
        <dbReference type="SAM" id="Phobius"/>
    </source>
</evidence>